<name>A0A9J6GQT2_HAELO</name>
<gene>
    <name evidence="4" type="ORF">HPB48_001792</name>
</gene>
<dbReference type="VEuPathDB" id="VectorBase:HLOH_050023"/>
<feature type="domain" description="DDE Tnp4" evidence="3">
    <location>
        <begin position="1"/>
        <end position="100"/>
    </location>
</feature>
<dbReference type="AlphaFoldDB" id="A0A9J6GQT2"/>
<dbReference type="Pfam" id="PF13359">
    <property type="entry name" value="DDE_Tnp_4"/>
    <property type="match status" value="1"/>
</dbReference>
<evidence type="ECO:0000313" key="4">
    <source>
        <dbReference type="EMBL" id="KAH9377659.1"/>
    </source>
</evidence>
<keyword evidence="5" id="KW-1185">Reference proteome</keyword>
<dbReference type="Proteomes" id="UP000821853">
    <property type="component" value="Unassembled WGS sequence"/>
</dbReference>
<reference evidence="4 5" key="1">
    <citation type="journal article" date="2020" name="Cell">
        <title>Large-Scale Comparative Analyses of Tick Genomes Elucidate Their Genetic Diversity and Vector Capacities.</title>
        <authorList>
            <consortium name="Tick Genome and Microbiome Consortium (TIGMIC)"/>
            <person name="Jia N."/>
            <person name="Wang J."/>
            <person name="Shi W."/>
            <person name="Du L."/>
            <person name="Sun Y."/>
            <person name="Zhan W."/>
            <person name="Jiang J.F."/>
            <person name="Wang Q."/>
            <person name="Zhang B."/>
            <person name="Ji P."/>
            <person name="Bell-Sakyi L."/>
            <person name="Cui X.M."/>
            <person name="Yuan T.T."/>
            <person name="Jiang B.G."/>
            <person name="Yang W.F."/>
            <person name="Lam T.T."/>
            <person name="Chang Q.C."/>
            <person name="Ding S.J."/>
            <person name="Wang X.J."/>
            <person name="Zhu J.G."/>
            <person name="Ruan X.D."/>
            <person name="Zhao L."/>
            <person name="Wei J.T."/>
            <person name="Ye R.Z."/>
            <person name="Que T.C."/>
            <person name="Du C.H."/>
            <person name="Zhou Y.H."/>
            <person name="Cheng J.X."/>
            <person name="Dai P.F."/>
            <person name="Guo W.B."/>
            <person name="Han X.H."/>
            <person name="Huang E.J."/>
            <person name="Li L.F."/>
            <person name="Wei W."/>
            <person name="Gao Y.C."/>
            <person name="Liu J.Z."/>
            <person name="Shao H.Z."/>
            <person name="Wang X."/>
            <person name="Wang C.C."/>
            <person name="Yang T.C."/>
            <person name="Huo Q.B."/>
            <person name="Li W."/>
            <person name="Chen H.Y."/>
            <person name="Chen S.E."/>
            <person name="Zhou L.G."/>
            <person name="Ni X.B."/>
            <person name="Tian J.H."/>
            <person name="Sheng Y."/>
            <person name="Liu T."/>
            <person name="Pan Y.S."/>
            <person name="Xia L.Y."/>
            <person name="Li J."/>
            <person name="Zhao F."/>
            <person name="Cao W.C."/>
        </authorList>
    </citation>
    <scope>NUCLEOTIDE SEQUENCE [LARGE SCALE GENOMIC DNA]</scope>
    <source>
        <strain evidence="4">HaeL-2018</strain>
    </source>
</reference>
<keyword evidence="2" id="KW-0479">Metal-binding</keyword>
<evidence type="ECO:0000256" key="1">
    <source>
        <dbReference type="ARBA" id="ARBA00001968"/>
    </source>
</evidence>
<comment type="caution">
    <text evidence="4">The sequence shown here is derived from an EMBL/GenBank/DDBJ whole genome shotgun (WGS) entry which is preliminary data.</text>
</comment>
<evidence type="ECO:0000259" key="3">
    <source>
        <dbReference type="Pfam" id="PF13359"/>
    </source>
</evidence>
<evidence type="ECO:0000256" key="2">
    <source>
        <dbReference type="ARBA" id="ARBA00022723"/>
    </source>
</evidence>
<organism evidence="4 5">
    <name type="scientific">Haemaphysalis longicornis</name>
    <name type="common">Bush tick</name>
    <dbReference type="NCBI Taxonomy" id="44386"/>
    <lineage>
        <taxon>Eukaryota</taxon>
        <taxon>Metazoa</taxon>
        <taxon>Ecdysozoa</taxon>
        <taxon>Arthropoda</taxon>
        <taxon>Chelicerata</taxon>
        <taxon>Arachnida</taxon>
        <taxon>Acari</taxon>
        <taxon>Parasitiformes</taxon>
        <taxon>Ixodida</taxon>
        <taxon>Ixodoidea</taxon>
        <taxon>Ixodidae</taxon>
        <taxon>Haemaphysalinae</taxon>
        <taxon>Haemaphysalis</taxon>
    </lineage>
</organism>
<proteinExistence type="predicted"/>
<dbReference type="OMA" id="YYRVAVL"/>
<dbReference type="InterPro" id="IPR027806">
    <property type="entry name" value="HARBI1_dom"/>
</dbReference>
<protein>
    <recommendedName>
        <fullName evidence="3">DDE Tnp4 domain-containing protein</fullName>
    </recommendedName>
</protein>
<dbReference type="EMBL" id="JABSTR010000008">
    <property type="protein sequence ID" value="KAH9377659.1"/>
    <property type="molecule type" value="Genomic_DNA"/>
</dbReference>
<sequence>MLKESPLYDNLQALTEGHEYVIYGDPAYPLKRLLFKPFGGTRLAAHHKHFNRKMSTVRQAVECGFAKIANEFAFVDYKKNQKLMLQKVPTQYKAATILANCHTCMYGSQVSAYFDLEPPCLGQYLV</sequence>
<dbReference type="GO" id="GO:0046872">
    <property type="term" value="F:metal ion binding"/>
    <property type="evidence" value="ECO:0007669"/>
    <property type="project" value="UniProtKB-KW"/>
</dbReference>
<accession>A0A9J6GQT2</accession>
<comment type="cofactor">
    <cofactor evidence="1">
        <name>a divalent metal cation</name>
        <dbReference type="ChEBI" id="CHEBI:60240"/>
    </cofactor>
</comment>
<dbReference type="OrthoDB" id="5978526at2759"/>
<evidence type="ECO:0000313" key="5">
    <source>
        <dbReference type="Proteomes" id="UP000821853"/>
    </source>
</evidence>